<proteinExistence type="predicted"/>
<keyword evidence="6 17" id="KW-0597">Phosphoprotein</keyword>
<dbReference type="PROSITE" id="PS50110">
    <property type="entry name" value="RESPONSE_REGULATORY"/>
    <property type="match status" value="1"/>
</dbReference>
<dbReference type="Gene3D" id="3.40.50.2300">
    <property type="match status" value="1"/>
</dbReference>
<dbReference type="SUPFAM" id="SSF47384">
    <property type="entry name" value="Homodimeric domain of signal transducing histidine kinase"/>
    <property type="match status" value="1"/>
</dbReference>
<dbReference type="Pfam" id="PF00072">
    <property type="entry name" value="Response_reg"/>
    <property type="match status" value="1"/>
</dbReference>
<dbReference type="Gene3D" id="1.10.287.130">
    <property type="match status" value="1"/>
</dbReference>
<dbReference type="SUPFAM" id="SSF47226">
    <property type="entry name" value="Histidine-containing phosphotransfer domain, HPT domain"/>
    <property type="match status" value="1"/>
</dbReference>
<evidence type="ECO:0000256" key="13">
    <source>
        <dbReference type="ARBA" id="ARBA00022989"/>
    </source>
</evidence>
<evidence type="ECO:0000259" key="21">
    <source>
        <dbReference type="PROSITE" id="PS50894"/>
    </source>
</evidence>
<dbReference type="InterPro" id="IPR049871">
    <property type="entry name" value="BvgS-like_periplasmic2"/>
</dbReference>
<dbReference type="SMART" id="SM00448">
    <property type="entry name" value="REC"/>
    <property type="match status" value="1"/>
</dbReference>
<dbReference type="GO" id="GO:0000155">
    <property type="term" value="F:phosphorelay sensor kinase activity"/>
    <property type="evidence" value="ECO:0007669"/>
    <property type="project" value="InterPro"/>
</dbReference>
<evidence type="ECO:0000256" key="8">
    <source>
        <dbReference type="ARBA" id="ARBA00022692"/>
    </source>
</evidence>
<dbReference type="RefSeq" id="WP_064678820.1">
    <property type="nucleotide sequence ID" value="NZ_CP014870.1"/>
</dbReference>
<dbReference type="AlphaFoldDB" id="A0A191YWR8"/>
<evidence type="ECO:0000313" key="22">
    <source>
        <dbReference type="EMBL" id="ANJ57325.1"/>
    </source>
</evidence>
<keyword evidence="15 18" id="KW-0472">Membrane</keyword>
<dbReference type="SMART" id="SM00062">
    <property type="entry name" value="PBPb"/>
    <property type="match status" value="2"/>
</dbReference>
<comment type="subcellular location">
    <subcellularLocation>
        <location evidence="2">Cell inner membrane</location>
        <topology evidence="2">Multi-pass membrane protein</topology>
    </subcellularLocation>
</comment>
<dbReference type="CDD" id="cd13707">
    <property type="entry name" value="PBP2_BvgS_D2"/>
    <property type="match status" value="1"/>
</dbReference>
<dbReference type="InterPro" id="IPR036097">
    <property type="entry name" value="HisK_dim/P_sf"/>
</dbReference>
<dbReference type="SMART" id="SM00388">
    <property type="entry name" value="HisKA"/>
    <property type="match status" value="1"/>
</dbReference>
<evidence type="ECO:0000256" key="9">
    <source>
        <dbReference type="ARBA" id="ARBA00022729"/>
    </source>
</evidence>
<dbReference type="SUPFAM" id="SSF53850">
    <property type="entry name" value="Periplasmic binding protein-like II"/>
    <property type="match status" value="2"/>
</dbReference>
<feature type="domain" description="Response regulatory" evidence="20">
    <location>
        <begin position="844"/>
        <end position="963"/>
    </location>
</feature>
<evidence type="ECO:0000256" key="3">
    <source>
        <dbReference type="ARBA" id="ARBA00012438"/>
    </source>
</evidence>
<dbReference type="SMART" id="SM00387">
    <property type="entry name" value="HATPase_c"/>
    <property type="match status" value="1"/>
</dbReference>
<feature type="transmembrane region" description="Helical" evidence="18">
    <location>
        <begin position="544"/>
        <end position="565"/>
    </location>
</feature>
<dbReference type="InterPro" id="IPR003661">
    <property type="entry name" value="HisK_dim/P_dom"/>
</dbReference>
<organism evidence="22 23">
    <name type="scientific">Pseudomonas silesiensis</name>
    <dbReference type="NCBI Taxonomy" id="1853130"/>
    <lineage>
        <taxon>Bacteria</taxon>
        <taxon>Pseudomonadati</taxon>
        <taxon>Pseudomonadota</taxon>
        <taxon>Gammaproteobacteria</taxon>
        <taxon>Pseudomonadales</taxon>
        <taxon>Pseudomonadaceae</taxon>
        <taxon>Pseudomonas</taxon>
    </lineage>
</organism>
<reference evidence="22 23" key="1">
    <citation type="journal article" date="2018" name="Syst. Appl. Microbiol.">
        <title>Pseudomonas silesiensis sp. nov. strain A3T isolated from a biological pesticide sewage treatment plant and analysis of the complete genome sequence.</title>
        <authorList>
            <person name="Kaminski M.A."/>
            <person name="Furmanczyk E.M."/>
            <person name="Sobczak A."/>
            <person name="Dziembowski A."/>
            <person name="Lipinski L."/>
        </authorList>
    </citation>
    <scope>NUCLEOTIDE SEQUENCE [LARGE SCALE GENOMIC DNA]</scope>
    <source>
        <strain evidence="22 23">A3</strain>
    </source>
</reference>
<dbReference type="OrthoDB" id="9797243at2"/>
<keyword evidence="23" id="KW-1185">Reference proteome</keyword>
<dbReference type="InterPro" id="IPR008207">
    <property type="entry name" value="Sig_transdc_His_kin_Hpt_dom"/>
</dbReference>
<gene>
    <name evidence="22" type="ORF">PMA3_20080</name>
</gene>
<feature type="modified residue" description="Phosphohistidine" evidence="16">
    <location>
        <position position="1030"/>
    </location>
</feature>
<dbReference type="Pfam" id="PF01627">
    <property type="entry name" value="Hpt"/>
    <property type="match status" value="1"/>
</dbReference>
<dbReference type="STRING" id="1853130.PMA3_20080"/>
<dbReference type="GO" id="GO:0009927">
    <property type="term" value="F:histidine phosphotransfer kinase activity"/>
    <property type="evidence" value="ECO:0007669"/>
    <property type="project" value="TreeGrafter"/>
</dbReference>
<keyword evidence="13 18" id="KW-1133">Transmembrane helix</keyword>
<keyword evidence="7" id="KW-0808">Transferase</keyword>
<evidence type="ECO:0000256" key="15">
    <source>
        <dbReference type="ARBA" id="ARBA00023136"/>
    </source>
</evidence>
<keyword evidence="8 18" id="KW-0812">Transmembrane</keyword>
<dbReference type="InterPro" id="IPR001789">
    <property type="entry name" value="Sig_transdc_resp-reg_receiver"/>
</dbReference>
<dbReference type="GO" id="GO:0005524">
    <property type="term" value="F:ATP binding"/>
    <property type="evidence" value="ECO:0007669"/>
    <property type="project" value="UniProtKB-KW"/>
</dbReference>
<dbReference type="PRINTS" id="PR00344">
    <property type="entry name" value="BCTRLSENSOR"/>
</dbReference>
<dbReference type="PROSITE" id="PS50109">
    <property type="entry name" value="HIS_KIN"/>
    <property type="match status" value="1"/>
</dbReference>
<dbReference type="InterPro" id="IPR036641">
    <property type="entry name" value="HPT_dom_sf"/>
</dbReference>
<dbReference type="Pfam" id="PF02518">
    <property type="entry name" value="HATPase_c"/>
    <property type="match status" value="1"/>
</dbReference>
<feature type="domain" description="HPt" evidence="21">
    <location>
        <begin position="991"/>
        <end position="1084"/>
    </location>
</feature>
<dbReference type="EC" id="2.7.13.3" evidence="3"/>
<evidence type="ECO:0000256" key="16">
    <source>
        <dbReference type="PROSITE-ProRule" id="PRU00110"/>
    </source>
</evidence>
<evidence type="ECO:0000256" key="11">
    <source>
        <dbReference type="ARBA" id="ARBA00022777"/>
    </source>
</evidence>
<dbReference type="InterPro" id="IPR036890">
    <property type="entry name" value="HATPase_C_sf"/>
</dbReference>
<evidence type="ECO:0000256" key="5">
    <source>
        <dbReference type="ARBA" id="ARBA00022519"/>
    </source>
</evidence>
<dbReference type="InterPro" id="IPR005467">
    <property type="entry name" value="His_kinase_dom"/>
</dbReference>
<dbReference type="GO" id="GO:0005886">
    <property type="term" value="C:plasma membrane"/>
    <property type="evidence" value="ECO:0007669"/>
    <property type="project" value="UniProtKB-SubCell"/>
</dbReference>
<dbReference type="SUPFAM" id="SSF55874">
    <property type="entry name" value="ATPase domain of HSP90 chaperone/DNA topoisomerase II/histidine kinase"/>
    <property type="match status" value="1"/>
</dbReference>
<evidence type="ECO:0000256" key="2">
    <source>
        <dbReference type="ARBA" id="ARBA00004429"/>
    </source>
</evidence>
<dbReference type="CDD" id="cd00082">
    <property type="entry name" value="HisKA"/>
    <property type="match status" value="1"/>
</dbReference>
<evidence type="ECO:0000256" key="18">
    <source>
        <dbReference type="SAM" id="Phobius"/>
    </source>
</evidence>
<dbReference type="FunFam" id="3.30.565.10:FF:000010">
    <property type="entry name" value="Sensor histidine kinase RcsC"/>
    <property type="match status" value="1"/>
</dbReference>
<dbReference type="InterPro" id="IPR003594">
    <property type="entry name" value="HATPase_dom"/>
</dbReference>
<keyword evidence="5" id="KW-0997">Cell inner membrane</keyword>
<keyword evidence="12" id="KW-0067">ATP-binding</keyword>
<dbReference type="KEGG" id="psil:PMA3_20080"/>
<comment type="catalytic activity">
    <reaction evidence="1">
        <text>ATP + protein L-histidine = ADP + protein N-phospho-L-histidine.</text>
        <dbReference type="EC" id="2.7.13.3"/>
    </reaction>
</comment>
<feature type="domain" description="Histidine kinase" evidence="19">
    <location>
        <begin position="600"/>
        <end position="822"/>
    </location>
</feature>
<dbReference type="PROSITE" id="PS50894">
    <property type="entry name" value="HPT"/>
    <property type="match status" value="1"/>
</dbReference>
<dbReference type="Proteomes" id="UP000078354">
    <property type="component" value="Chromosome"/>
</dbReference>
<dbReference type="EMBL" id="CP014870">
    <property type="protein sequence ID" value="ANJ57325.1"/>
    <property type="molecule type" value="Genomic_DNA"/>
</dbReference>
<evidence type="ECO:0000259" key="20">
    <source>
        <dbReference type="PROSITE" id="PS50110"/>
    </source>
</evidence>
<dbReference type="Gene3D" id="3.30.565.10">
    <property type="entry name" value="Histidine kinase-like ATPase, C-terminal domain"/>
    <property type="match status" value="1"/>
</dbReference>
<evidence type="ECO:0000256" key="14">
    <source>
        <dbReference type="ARBA" id="ARBA00023012"/>
    </source>
</evidence>
<dbReference type="SUPFAM" id="SSF52172">
    <property type="entry name" value="CheY-like"/>
    <property type="match status" value="1"/>
</dbReference>
<dbReference type="CDD" id="cd16922">
    <property type="entry name" value="HATPase_EvgS-ArcB-TorS-like"/>
    <property type="match status" value="1"/>
</dbReference>
<dbReference type="CDD" id="cd13705">
    <property type="entry name" value="PBP2_BvgS_D1"/>
    <property type="match status" value="1"/>
</dbReference>
<dbReference type="Pfam" id="PF00497">
    <property type="entry name" value="SBP_bac_3"/>
    <property type="match status" value="2"/>
</dbReference>
<protein>
    <recommendedName>
        <fullName evidence="3">histidine kinase</fullName>
        <ecNumber evidence="3">2.7.13.3</ecNumber>
    </recommendedName>
</protein>
<dbReference type="Gene3D" id="1.20.120.160">
    <property type="entry name" value="HPT domain"/>
    <property type="match status" value="1"/>
</dbReference>
<dbReference type="InterPro" id="IPR004358">
    <property type="entry name" value="Sig_transdc_His_kin-like_C"/>
</dbReference>
<evidence type="ECO:0000256" key="7">
    <source>
        <dbReference type="ARBA" id="ARBA00022679"/>
    </source>
</evidence>
<keyword evidence="10" id="KW-0547">Nucleotide-binding</keyword>
<dbReference type="InterPro" id="IPR049870">
    <property type="entry name" value="BvgS-like_periplasmic1"/>
</dbReference>
<evidence type="ECO:0000256" key="10">
    <source>
        <dbReference type="ARBA" id="ARBA00022741"/>
    </source>
</evidence>
<evidence type="ECO:0000256" key="6">
    <source>
        <dbReference type="ARBA" id="ARBA00022553"/>
    </source>
</evidence>
<evidence type="ECO:0000256" key="12">
    <source>
        <dbReference type="ARBA" id="ARBA00022840"/>
    </source>
</evidence>
<evidence type="ECO:0000259" key="19">
    <source>
        <dbReference type="PROSITE" id="PS50109"/>
    </source>
</evidence>
<keyword evidence="4" id="KW-1003">Cell membrane</keyword>
<dbReference type="InterPro" id="IPR011006">
    <property type="entry name" value="CheY-like_superfamily"/>
</dbReference>
<dbReference type="Gene3D" id="3.40.190.10">
    <property type="entry name" value="Periplasmic binding protein-like II"/>
    <property type="match status" value="4"/>
</dbReference>
<name>A0A191YWR8_9PSED</name>
<evidence type="ECO:0000256" key="4">
    <source>
        <dbReference type="ARBA" id="ARBA00022475"/>
    </source>
</evidence>
<keyword evidence="14" id="KW-0902">Two-component regulatory system</keyword>
<feature type="modified residue" description="4-aspartylphosphate" evidence="17">
    <location>
        <position position="893"/>
    </location>
</feature>
<dbReference type="PANTHER" id="PTHR43047:SF72">
    <property type="entry name" value="OSMOSENSING HISTIDINE PROTEIN KINASE SLN1"/>
    <property type="match status" value="1"/>
</dbReference>
<evidence type="ECO:0000313" key="23">
    <source>
        <dbReference type="Proteomes" id="UP000078354"/>
    </source>
</evidence>
<dbReference type="CDD" id="cd17546">
    <property type="entry name" value="REC_hyHK_CKI1_RcsC-like"/>
    <property type="match status" value="1"/>
</dbReference>
<dbReference type="PANTHER" id="PTHR43047">
    <property type="entry name" value="TWO-COMPONENT HISTIDINE PROTEIN KINASE"/>
    <property type="match status" value="1"/>
</dbReference>
<keyword evidence="9" id="KW-0732">Signal</keyword>
<evidence type="ECO:0000256" key="17">
    <source>
        <dbReference type="PROSITE-ProRule" id="PRU00169"/>
    </source>
</evidence>
<accession>A0A191YWR8</accession>
<keyword evidence="11 22" id="KW-0418">Kinase</keyword>
<sequence length="1084" mass="119177">MSILQRWRSLVILLLPGYLWISSVCAQPQLQPQPQSLNLLGRSSAEGQVVKLSETDSRWLRQKGRLVLAVSAPDYPPFDITTTGTDYEGLTADYAGLLQQLLNVAIDVQRYPSREDAVRAIKQGSADLLGTANSYEAENTALRMSSAYAVDQPVLVTRTESSQPLDPDLAGKRLATLYHYLPEHRVQAFYPQASVQLFPSTLSAVGAVAFQQADVYLGDAISAHYLISKNYLNNVQLADFSSMESGRFAFAMARDNPPLHRIVNSALAAVSTNEHMNILRRWGANGTSMPGTQALQLSEAEQRWLDRHPRATVAMNENILPISFIDSDGKFRGISADVLDKISLRTGLQFDIRPARSIAEMLESLKTGEVDLVAGISPSIEREAGLRFTRPFLTSPNVLVTRSGPNNPTTLDEMAGKTLAVTQGNSAGEFIRQHFPQIRLVNAPLTADAMEMVARGEADGGINSLIAARYMISRRYRDQLRVTSTVGTDPARSTLATSREAVELHSILDKALLSIDPEEIDDLTLYWRNDLMVEQSFWLRHRQAIVQAFVGAGVLLVLALAWIGYQRRQIRQRQLLLSQLQDAKDAADEANRAKTTFLATMSHEIRTPMNALIGMLELAQKQAQEGVADRAAIEVASTAGQQLLALIGDILDIARIESGHLSLTPDRANLRTLVESVCRVFEGLARQKHLAWRVDLDRHSDCDVLIDSTRFKQVLSNLLSNAIKFTHEGEVSLTLRVEPARSGHLAVSVCIEDSGIGIGTLDQQRLFSPFVQGGNSQQSGRNGSGLGLVISRSLCEMMGGRLQLASVLGQGTRIDVSLELVALQPLPSRESPASEVQLPTRSLVILVVDDYPANRLLLSRQLSFLGHQVLEAEDGERGLAQWREHEFDLIITDCNMPLISGYELAGAIRDEERVQGLQPTLILGFTANAQPEEKIRCVEAGMDDCLFKPIRLADLSAWLASRFAGELPSVIDAPATAEIDLSGLEHYVGEDRELIEQLLRDLAVANRADRELLLQLHASRNLQDLPILAHRIKGGALMVRAARLIQCCEQLERACGEGCAALIDEAVDQLQQAMTRLDQRLASG</sequence>
<dbReference type="CDD" id="cd00088">
    <property type="entry name" value="HPT"/>
    <property type="match status" value="1"/>
</dbReference>
<dbReference type="Pfam" id="PF00512">
    <property type="entry name" value="HisKA"/>
    <property type="match status" value="1"/>
</dbReference>
<dbReference type="InterPro" id="IPR001638">
    <property type="entry name" value="Solute-binding_3/MltF_N"/>
</dbReference>
<evidence type="ECO:0000256" key="1">
    <source>
        <dbReference type="ARBA" id="ARBA00000085"/>
    </source>
</evidence>